<dbReference type="Pfam" id="PF03061">
    <property type="entry name" value="4HBT"/>
    <property type="match status" value="1"/>
</dbReference>
<dbReference type="Gene3D" id="3.10.129.10">
    <property type="entry name" value="Hotdog Thioesterase"/>
    <property type="match status" value="1"/>
</dbReference>
<protein>
    <submittedName>
        <fullName evidence="3">Uncharacterized protein (TIGR00369 family)</fullName>
    </submittedName>
</protein>
<evidence type="ECO:0000256" key="1">
    <source>
        <dbReference type="ARBA" id="ARBA00022801"/>
    </source>
</evidence>
<dbReference type="CDD" id="cd03443">
    <property type="entry name" value="PaaI_thioesterase"/>
    <property type="match status" value="1"/>
</dbReference>
<proteinExistence type="predicted"/>
<organism evidence="3 4">
    <name type="scientific">Sphaerotilus sulfidivorans</name>
    <dbReference type="NCBI Taxonomy" id="639200"/>
    <lineage>
        <taxon>Bacteria</taxon>
        <taxon>Pseudomonadati</taxon>
        <taxon>Pseudomonadota</taxon>
        <taxon>Betaproteobacteria</taxon>
        <taxon>Burkholderiales</taxon>
        <taxon>Sphaerotilaceae</taxon>
        <taxon>Sphaerotilus</taxon>
    </lineage>
</organism>
<dbReference type="Proteomes" id="UP001549111">
    <property type="component" value="Unassembled WGS sequence"/>
</dbReference>
<evidence type="ECO:0000259" key="2">
    <source>
        <dbReference type="Pfam" id="PF03061"/>
    </source>
</evidence>
<dbReference type="EMBL" id="JBEPLS010000003">
    <property type="protein sequence ID" value="MET3603392.1"/>
    <property type="molecule type" value="Genomic_DNA"/>
</dbReference>
<comment type="caution">
    <text evidence="3">The sequence shown here is derived from an EMBL/GenBank/DDBJ whole genome shotgun (WGS) entry which is preliminary data.</text>
</comment>
<name>A0ABV2IMG4_9BURK</name>
<dbReference type="SUPFAM" id="SSF54637">
    <property type="entry name" value="Thioesterase/thiol ester dehydrase-isomerase"/>
    <property type="match status" value="1"/>
</dbReference>
<dbReference type="RefSeq" id="WP_180692819.1">
    <property type="nucleotide sequence ID" value="NZ_JACCPY010000006.1"/>
</dbReference>
<feature type="domain" description="Thioesterase" evidence="2">
    <location>
        <begin position="64"/>
        <end position="153"/>
    </location>
</feature>
<dbReference type="InterPro" id="IPR029069">
    <property type="entry name" value="HotDog_dom_sf"/>
</dbReference>
<dbReference type="NCBIfam" id="NF008675">
    <property type="entry name" value="PRK11688.1"/>
    <property type="match status" value="1"/>
</dbReference>
<evidence type="ECO:0000313" key="3">
    <source>
        <dbReference type="EMBL" id="MET3603392.1"/>
    </source>
</evidence>
<keyword evidence="4" id="KW-1185">Reference proteome</keyword>
<dbReference type="NCBIfam" id="TIGR00369">
    <property type="entry name" value="unchar_dom_1"/>
    <property type="match status" value="1"/>
</dbReference>
<reference evidence="3 4" key="1">
    <citation type="submission" date="2024-06" db="EMBL/GenBank/DDBJ databases">
        <title>Genomic Encyclopedia of Type Strains, Phase IV (KMG-IV): sequencing the most valuable type-strain genomes for metagenomic binning, comparative biology and taxonomic classification.</title>
        <authorList>
            <person name="Goeker M."/>
        </authorList>
    </citation>
    <scope>NUCLEOTIDE SEQUENCE [LARGE SCALE GENOMIC DNA]</scope>
    <source>
        <strain evidence="3 4">D-501</strain>
    </source>
</reference>
<keyword evidence="1" id="KW-0378">Hydrolase</keyword>
<dbReference type="InterPro" id="IPR003736">
    <property type="entry name" value="PAAI_dom"/>
</dbReference>
<dbReference type="InterPro" id="IPR006683">
    <property type="entry name" value="Thioestr_dom"/>
</dbReference>
<gene>
    <name evidence="3" type="ORF">ABIC99_001176</name>
</gene>
<sequence length="163" mass="17806">MTPDAPPTPRTPAEQARLHLALTELWEQRLSFNQLLGLKVDSLDPDHPRLRLDMRPELVGHFLYGRLHGGVISAALDAAAGFALTLAIARKHPHEPSDQILQRFSRVGTIDLRVDYLRPGLGAHFIASAEVTRLGGRVASSLMRMHNHDGLLIATGAAAYVVS</sequence>
<evidence type="ECO:0000313" key="4">
    <source>
        <dbReference type="Proteomes" id="UP001549111"/>
    </source>
</evidence>
<accession>A0ABV2IMG4</accession>